<evidence type="ECO:0000256" key="3">
    <source>
        <dbReference type="ARBA" id="ARBA00023175"/>
    </source>
</evidence>
<feature type="compositionally biased region" description="Basic residues" evidence="6">
    <location>
        <begin position="253"/>
        <end position="269"/>
    </location>
</feature>
<feature type="region of interest" description="Disordered" evidence="6">
    <location>
        <begin position="247"/>
        <end position="363"/>
    </location>
</feature>
<feature type="compositionally biased region" description="Low complexity" evidence="6">
    <location>
        <begin position="33"/>
        <end position="43"/>
    </location>
</feature>
<dbReference type="PANTHER" id="PTHR13183">
    <property type="entry name" value="AXONEMAL INNER ARM DYNEIN LIGHT CHAIN 28"/>
    <property type="match status" value="1"/>
</dbReference>
<name>A0A9W7KV50_9STRA</name>
<evidence type="ECO:0000256" key="5">
    <source>
        <dbReference type="SAM" id="Coils"/>
    </source>
</evidence>
<proteinExistence type="inferred from homology"/>
<feature type="coiled-coil region" evidence="5">
    <location>
        <begin position="169"/>
        <end position="217"/>
    </location>
</feature>
<evidence type="ECO:0000313" key="7">
    <source>
        <dbReference type="EMBL" id="GMI12425.1"/>
    </source>
</evidence>
<dbReference type="GO" id="GO:0030286">
    <property type="term" value="C:dynein complex"/>
    <property type="evidence" value="ECO:0007669"/>
    <property type="project" value="UniProtKB-KW"/>
</dbReference>
<comment type="caution">
    <text evidence="7">The sequence shown here is derived from an EMBL/GenBank/DDBJ whole genome shotgun (WGS) entry which is preliminary data.</text>
</comment>
<dbReference type="GO" id="GO:0045504">
    <property type="term" value="F:dynein heavy chain binding"/>
    <property type="evidence" value="ECO:0007669"/>
    <property type="project" value="TreeGrafter"/>
</dbReference>
<feature type="compositionally biased region" description="Acidic residues" evidence="6">
    <location>
        <begin position="288"/>
        <end position="320"/>
    </location>
</feature>
<dbReference type="Proteomes" id="UP001165122">
    <property type="component" value="Unassembled WGS sequence"/>
</dbReference>
<dbReference type="InterPro" id="IPR019347">
    <property type="entry name" value="Axonemal_dynein_light_chain"/>
</dbReference>
<feature type="compositionally biased region" description="Basic and acidic residues" evidence="6">
    <location>
        <begin position="321"/>
        <end position="353"/>
    </location>
</feature>
<organism evidence="7 8">
    <name type="scientific">Triparma laevis f. longispina</name>
    <dbReference type="NCBI Taxonomy" id="1714387"/>
    <lineage>
        <taxon>Eukaryota</taxon>
        <taxon>Sar</taxon>
        <taxon>Stramenopiles</taxon>
        <taxon>Ochrophyta</taxon>
        <taxon>Bolidophyceae</taxon>
        <taxon>Parmales</taxon>
        <taxon>Triparmaceae</taxon>
        <taxon>Triparma</taxon>
    </lineage>
</organism>
<dbReference type="GO" id="GO:0005930">
    <property type="term" value="C:axoneme"/>
    <property type="evidence" value="ECO:0007669"/>
    <property type="project" value="TreeGrafter"/>
</dbReference>
<evidence type="ECO:0000256" key="6">
    <source>
        <dbReference type="SAM" id="MobiDB-lite"/>
    </source>
</evidence>
<sequence>MANLLQLTSSVNQQPGLSGFTPGSFVNPVRPDSSQSSSHASKGASKKGRLYIAPTDSNLIEMTRSIIPNRLVKGGEMTVSTVIRGRMDVEELEKGLGEALDRFQVRPKPVCSLRSVIYSELFDELIRQVTLERPERGLFLLRVRDEIRLTIQNHLEVFRSMSNYGSMKLGEAEVNYMELEDTIKEKKERREALKTRVEELERKLVHIENENSNNRIESMRVYDKYKSKLSLQADTLQRFIQSLDTKEKDNQIKRRKKKKKRKAKKKAKKKAEEGGEGGEGEGGTGEGEGGEEVDSGGESEEETSDDDEDEEESGGEESGEEGGREEGGEKRDGGEGEGEEEKKETKEKEKVVDAEDEDGVGVDEELAAMIEDE</sequence>
<keyword evidence="2 5" id="KW-0175">Coiled coil</keyword>
<reference evidence="8" key="1">
    <citation type="journal article" date="2023" name="Commun. Biol.">
        <title>Genome analysis of Parmales, the sister group of diatoms, reveals the evolutionary specialization of diatoms from phago-mixotrophs to photoautotrophs.</title>
        <authorList>
            <person name="Ban H."/>
            <person name="Sato S."/>
            <person name="Yoshikawa S."/>
            <person name="Yamada K."/>
            <person name="Nakamura Y."/>
            <person name="Ichinomiya M."/>
            <person name="Sato N."/>
            <person name="Blanc-Mathieu R."/>
            <person name="Endo H."/>
            <person name="Kuwata A."/>
            <person name="Ogata H."/>
        </authorList>
    </citation>
    <scope>NUCLEOTIDE SEQUENCE [LARGE SCALE GENOMIC DNA]</scope>
    <source>
        <strain evidence="8">NIES 3700</strain>
    </source>
</reference>
<evidence type="ECO:0000256" key="2">
    <source>
        <dbReference type="ARBA" id="ARBA00023054"/>
    </source>
</evidence>
<dbReference type="EMBL" id="BRXW01000177">
    <property type="protein sequence ID" value="GMI12425.1"/>
    <property type="molecule type" value="Genomic_DNA"/>
</dbReference>
<dbReference type="PANTHER" id="PTHR13183:SF0">
    <property type="entry name" value="AXONEMAL DYNEIN LIGHT INTERMEDIATE POLYPEPTIDE 1"/>
    <property type="match status" value="1"/>
</dbReference>
<dbReference type="AlphaFoldDB" id="A0A9W7KV50"/>
<evidence type="ECO:0000313" key="8">
    <source>
        <dbReference type="Proteomes" id="UP001165122"/>
    </source>
</evidence>
<evidence type="ECO:0000256" key="1">
    <source>
        <dbReference type="ARBA" id="ARBA00023017"/>
    </source>
</evidence>
<keyword evidence="1" id="KW-0243">Dynein</keyword>
<evidence type="ECO:0000256" key="4">
    <source>
        <dbReference type="ARBA" id="ARBA00038114"/>
    </source>
</evidence>
<keyword evidence="8" id="KW-1185">Reference proteome</keyword>
<dbReference type="OrthoDB" id="273640at2759"/>
<keyword evidence="3" id="KW-0505">Motor protein</keyword>
<comment type="similarity">
    <text evidence="4">Belongs to the inner dynein arm light chain family.</text>
</comment>
<dbReference type="Pfam" id="PF10211">
    <property type="entry name" value="Ax_dynein_light"/>
    <property type="match status" value="1"/>
</dbReference>
<protein>
    <submittedName>
        <fullName evidence="7">Uncharacterized protein</fullName>
    </submittedName>
</protein>
<feature type="region of interest" description="Disordered" evidence="6">
    <location>
        <begin position="13"/>
        <end position="47"/>
    </location>
</feature>
<gene>
    <name evidence="7" type="ORF">TrLO_g2928</name>
</gene>
<feature type="compositionally biased region" description="Acidic residues" evidence="6">
    <location>
        <begin position="354"/>
        <end position="363"/>
    </location>
</feature>
<accession>A0A9W7KV50</accession>